<dbReference type="EMBL" id="CAUWAG010000007">
    <property type="protein sequence ID" value="CAJ2505613.1"/>
    <property type="molecule type" value="Genomic_DNA"/>
</dbReference>
<gene>
    <name evidence="1" type="ORF">KHLLAP_LOCUS6081</name>
</gene>
<dbReference type="Proteomes" id="UP001295740">
    <property type="component" value="Unassembled WGS sequence"/>
</dbReference>
<comment type="caution">
    <text evidence="1">The sequence shown here is derived from an EMBL/GenBank/DDBJ whole genome shotgun (WGS) entry which is preliminary data.</text>
</comment>
<reference evidence="1" key="1">
    <citation type="submission" date="2023-10" db="EMBL/GenBank/DDBJ databases">
        <authorList>
            <person name="Hackl T."/>
        </authorList>
    </citation>
    <scope>NUCLEOTIDE SEQUENCE</scope>
</reference>
<keyword evidence="2" id="KW-1185">Reference proteome</keyword>
<evidence type="ECO:0000313" key="2">
    <source>
        <dbReference type="Proteomes" id="UP001295740"/>
    </source>
</evidence>
<organism evidence="1 2">
    <name type="scientific">Anthostomella pinea</name>
    <dbReference type="NCBI Taxonomy" id="933095"/>
    <lineage>
        <taxon>Eukaryota</taxon>
        <taxon>Fungi</taxon>
        <taxon>Dikarya</taxon>
        <taxon>Ascomycota</taxon>
        <taxon>Pezizomycotina</taxon>
        <taxon>Sordariomycetes</taxon>
        <taxon>Xylariomycetidae</taxon>
        <taxon>Xylariales</taxon>
        <taxon>Xylariaceae</taxon>
        <taxon>Anthostomella</taxon>
    </lineage>
</organism>
<sequence length="163" mass="18308">MNNPPIFIQITQAEKDSSPISLAPFLGIDVTLPQYQAIEAHTSVNPAQDQYPAWHFFYGMLAELSILSWVLELPEGTYPQLRPARTRGGVLVAWGGKYRAMTDAPSNNTKAWVVYGQAFLVTEEVSESKIRFFQSEQYDVVRCDIEILDTGESNRGLTFRFGA</sequence>
<protein>
    <submittedName>
        <fullName evidence="1">Uu.00g130070.m01.CDS01</fullName>
    </submittedName>
</protein>
<name>A0AAI8VIM5_9PEZI</name>
<accession>A0AAI8VIM5</accession>
<dbReference type="AlphaFoldDB" id="A0AAI8VIM5"/>
<proteinExistence type="predicted"/>
<dbReference type="Gene3D" id="3.10.490.10">
    <property type="entry name" value="Gamma-glutamyl cyclotransferase-like"/>
    <property type="match status" value="1"/>
</dbReference>
<evidence type="ECO:0000313" key="1">
    <source>
        <dbReference type="EMBL" id="CAJ2505613.1"/>
    </source>
</evidence>